<organism evidence="1 2">
    <name type="scientific">Paenibacillus ehimensis</name>
    <dbReference type="NCBI Taxonomy" id="79264"/>
    <lineage>
        <taxon>Bacteria</taxon>
        <taxon>Bacillati</taxon>
        <taxon>Bacillota</taxon>
        <taxon>Bacilli</taxon>
        <taxon>Bacillales</taxon>
        <taxon>Paenibacillaceae</taxon>
        <taxon>Paenibacillus</taxon>
    </lineage>
</organism>
<protein>
    <submittedName>
        <fullName evidence="1">Uncharacterized protein</fullName>
    </submittedName>
</protein>
<keyword evidence="2" id="KW-1185">Reference proteome</keyword>
<gene>
    <name evidence="1" type="ORF">Q3C12_11470</name>
</gene>
<proteinExistence type="predicted"/>
<evidence type="ECO:0000313" key="2">
    <source>
        <dbReference type="Proteomes" id="UP001168883"/>
    </source>
</evidence>
<evidence type="ECO:0000313" key="1">
    <source>
        <dbReference type="EMBL" id="MDO3677620.1"/>
    </source>
</evidence>
<reference evidence="1" key="1">
    <citation type="submission" date="2023-07" db="EMBL/GenBank/DDBJ databases">
        <authorList>
            <person name="Aktuganov G."/>
            <person name="Boyko T."/>
            <person name="Delegan Y."/>
            <person name="Galimzianova N."/>
            <person name="Gilvanova E."/>
            <person name="Korobov V."/>
            <person name="Kuzmina L."/>
            <person name="Melentiev A."/>
            <person name="Milman P."/>
            <person name="Ryabova A."/>
            <person name="Stupak E."/>
            <person name="Yasakov T."/>
            <person name="Zharikova N."/>
            <person name="Zhurenko E."/>
        </authorList>
    </citation>
    <scope>NUCLEOTIDE SEQUENCE</scope>
    <source>
        <strain evidence="1">IB-739</strain>
    </source>
</reference>
<dbReference type="EMBL" id="JAUMKJ010000011">
    <property type="protein sequence ID" value="MDO3677620.1"/>
    <property type="molecule type" value="Genomic_DNA"/>
</dbReference>
<accession>A0ABT8V835</accession>
<name>A0ABT8V835_9BACL</name>
<sequence length="46" mass="5359">MHLLTIEDMLSAVQQISYDLQTELLHLRMEKYILSHRLQVPHADGA</sequence>
<comment type="caution">
    <text evidence="1">The sequence shown here is derived from an EMBL/GenBank/DDBJ whole genome shotgun (WGS) entry which is preliminary data.</text>
</comment>
<dbReference type="RefSeq" id="WP_302878348.1">
    <property type="nucleotide sequence ID" value="NZ_JAUMKJ010000011.1"/>
</dbReference>
<dbReference type="Proteomes" id="UP001168883">
    <property type="component" value="Unassembled WGS sequence"/>
</dbReference>